<dbReference type="InParanoid" id="A7S1F7"/>
<evidence type="ECO:0000256" key="2">
    <source>
        <dbReference type="ARBA" id="ARBA00004797"/>
    </source>
</evidence>
<comment type="catalytic activity">
    <reaction evidence="13">
        <text>7-[(3S)-(3-amino-3-methoxycarbonyl)propyl]wyosine(37) in tRNA(Phe) + S-adenosyl-L-methionine + CO2 = wybutosine(37) in tRNA(Phe) + S-adenosyl-L-homocysteine + 2 H(+)</text>
        <dbReference type="Rhea" id="RHEA:37119"/>
        <dbReference type="Rhea" id="RHEA-COMP:11844"/>
        <dbReference type="Rhea" id="RHEA-COMP:11847"/>
        <dbReference type="ChEBI" id="CHEBI:15378"/>
        <dbReference type="ChEBI" id="CHEBI:16526"/>
        <dbReference type="ChEBI" id="CHEBI:57856"/>
        <dbReference type="ChEBI" id="CHEBI:59789"/>
        <dbReference type="ChEBI" id="CHEBI:73544"/>
        <dbReference type="ChEBI" id="CHEBI:74275"/>
        <dbReference type="EC" id="2.3.1.231"/>
    </reaction>
</comment>
<dbReference type="EC" id="2.3.1.231" evidence="4"/>
<evidence type="ECO:0000256" key="9">
    <source>
        <dbReference type="ARBA" id="ARBA00022691"/>
    </source>
</evidence>
<dbReference type="GO" id="GO:0008033">
    <property type="term" value="P:tRNA processing"/>
    <property type="evidence" value="ECO:0007669"/>
    <property type="project" value="UniProtKB-KW"/>
</dbReference>
<comment type="pathway">
    <text evidence="2">tRNA modification; wybutosine-tRNA(Phe) biosynthesis.</text>
</comment>
<protein>
    <recommendedName>
        <fullName evidence="6">tRNA wybutosine-synthesizing protein 4</fullName>
        <ecNumber evidence="5">2.1.1.290</ecNumber>
        <ecNumber evidence="4">2.3.1.231</ecNumber>
    </recommendedName>
    <alternativeName>
        <fullName evidence="12">tRNA(Phe) (7-(3-amino-3-(methoxycarbonyl)propyl)wyosine(37)-N)-methoxycarbonyltransferase</fullName>
    </alternativeName>
    <alternativeName>
        <fullName evidence="11">tRNA(Phe) (7-(3-amino-3-carboxypropyl)wyosine(37)-O)-methyltransferase</fullName>
    </alternativeName>
</protein>
<sequence length="667" mass="74659">VQSTNDSSILSKFSMVRAGYFKDEFLKFFVTKDAKRSPLINRGYYIRIKAVSQVLSLFLESSFKCYSHYLQILSLGAGFDTSFFRFASEGRLTNTRFFEVDFPEVVKHKIKFIKQNNLFNIPHENELPSGFHSEDYSLLGCDLKNLQGLEQKLLGCGIDTSCPTLLLSEVVLSYLDPISSSAVICWAAKRFDSAVFVSYEQVYPEDPFGVVMINHFNRLGSPLRSITSYPSPQAQVQRYIEKGWTKAQYQDMNSFFNNLPVEEKQRVEAIEPFDEFEEWHLKCSHYILICGLKGSCEAMAKQMLPQENNGEGILKNSVVESLCHLEMVFGCRYGHCGVALSDDLVVVTGGFGLQNNRHTRISGMHVLQDESAYLDFLDSNLPILTSGARMFHTMNLLSDNTILVYGGRTSPYKPCTQTILLSIERHVTSLDSDLMAPLPQTGLFHLLFWFYPYFVLYFKGDEGVLVIGGKTLQELALNDCYLLDIKHFNWTKISLSGSRLMCRHSHTATPWGSNGILLFGGLGTSGIPLSSLQLIDTQLLFSQKFEVQDIDINPPLPPRYSHTAHLRSESLILIGGVSQKTTGCPSATVLNLVSMTWKLLAFPVSPSSSPVMLHNHCSVDIGFDRIMVLGGGGNCFSFGTHLNQNALVLNAAFLTSQDKSTGEYNEQ</sequence>
<comment type="similarity">
    <text evidence="3">Belongs to the methyltransferase superfamily. LCMT family.</text>
</comment>
<dbReference type="GO" id="GO:0018423">
    <property type="term" value="F:protein C-terminal leucine carboxyl O-methyltransferase activity"/>
    <property type="evidence" value="ECO:0000318"/>
    <property type="project" value="GO_Central"/>
</dbReference>
<dbReference type="HOGENOM" id="CLU_002761_2_0_1"/>
<dbReference type="OMA" id="FCILEQF"/>
<dbReference type="PANTHER" id="PTHR46529">
    <property type="entry name" value="TRNA WYBUTOSINE-SYNTHESIZING PROTEIN 4"/>
    <property type="match status" value="1"/>
</dbReference>
<dbReference type="GO" id="GO:0032259">
    <property type="term" value="P:methylation"/>
    <property type="evidence" value="ECO:0007669"/>
    <property type="project" value="UniProtKB-KW"/>
</dbReference>
<dbReference type="PhylomeDB" id="A7S1F7"/>
<name>A7S1F7_NEMVE</name>
<evidence type="ECO:0000256" key="10">
    <source>
        <dbReference type="ARBA" id="ARBA00022694"/>
    </source>
</evidence>
<dbReference type="InterPro" id="IPR029063">
    <property type="entry name" value="SAM-dependent_MTases_sf"/>
</dbReference>
<proteinExistence type="inferred from homology"/>
<comment type="catalytic activity">
    <reaction evidence="1">
        <text>7-[(3S)-3-amino-3-carboxypropyl]wyosine(37) in tRNA(Phe) + S-adenosyl-L-methionine = 7-[(3S)-(3-amino-3-methoxycarbonyl)propyl]wyosine(37) in tRNA(Phe) + S-adenosyl-L-homocysteine</text>
        <dbReference type="Rhea" id="RHEA:36903"/>
        <dbReference type="Rhea" id="RHEA-COMP:10379"/>
        <dbReference type="Rhea" id="RHEA-COMP:11844"/>
        <dbReference type="ChEBI" id="CHEBI:57856"/>
        <dbReference type="ChEBI" id="CHEBI:59789"/>
        <dbReference type="ChEBI" id="CHEBI:73543"/>
        <dbReference type="ChEBI" id="CHEBI:74275"/>
        <dbReference type="EC" id="2.1.1.290"/>
    </reaction>
</comment>
<evidence type="ECO:0000256" key="5">
    <source>
        <dbReference type="ARBA" id="ARBA00012779"/>
    </source>
</evidence>
<reference evidence="14 15" key="1">
    <citation type="journal article" date="2007" name="Science">
        <title>Sea anemone genome reveals ancestral eumetazoan gene repertoire and genomic organization.</title>
        <authorList>
            <person name="Putnam N.H."/>
            <person name="Srivastava M."/>
            <person name="Hellsten U."/>
            <person name="Dirks B."/>
            <person name="Chapman J."/>
            <person name="Salamov A."/>
            <person name="Terry A."/>
            <person name="Shapiro H."/>
            <person name="Lindquist E."/>
            <person name="Kapitonov V.V."/>
            <person name="Jurka J."/>
            <person name="Genikhovich G."/>
            <person name="Grigoriev I.V."/>
            <person name="Lucas S.M."/>
            <person name="Steele R.E."/>
            <person name="Finnerty J.R."/>
            <person name="Technau U."/>
            <person name="Martindale M.Q."/>
            <person name="Rokhsar D.S."/>
        </authorList>
    </citation>
    <scope>NUCLEOTIDE SEQUENCE [LARGE SCALE GENOMIC DNA]</scope>
    <source>
        <strain evidence="15">CH2 X CH6</strain>
    </source>
</reference>
<dbReference type="Proteomes" id="UP000001593">
    <property type="component" value="Unassembled WGS sequence"/>
</dbReference>
<evidence type="ECO:0000256" key="7">
    <source>
        <dbReference type="ARBA" id="ARBA00022603"/>
    </source>
</evidence>
<evidence type="ECO:0000256" key="6">
    <source>
        <dbReference type="ARBA" id="ARBA00018045"/>
    </source>
</evidence>
<evidence type="ECO:0000256" key="8">
    <source>
        <dbReference type="ARBA" id="ARBA00022679"/>
    </source>
</evidence>
<dbReference type="UniPathway" id="UPA00375"/>
<keyword evidence="7" id="KW-0489">Methyltransferase</keyword>
<dbReference type="FunFam" id="3.40.50.150:FF:000207">
    <property type="entry name" value="Leucine carboxyl methyltransferase 2"/>
    <property type="match status" value="1"/>
</dbReference>
<dbReference type="eggNOG" id="KOG2918">
    <property type="taxonomic scope" value="Eukaryota"/>
</dbReference>
<feature type="non-terminal residue" evidence="14">
    <location>
        <position position="1"/>
    </location>
</feature>
<dbReference type="InterPro" id="IPR007213">
    <property type="entry name" value="Ppm1/Ppm2/Tcmp"/>
</dbReference>
<keyword evidence="9" id="KW-0949">S-adenosyl-L-methionine</keyword>
<evidence type="ECO:0000256" key="4">
    <source>
        <dbReference type="ARBA" id="ARBA00012155"/>
    </source>
</evidence>
<evidence type="ECO:0000256" key="11">
    <source>
        <dbReference type="ARBA" id="ARBA00029750"/>
    </source>
</evidence>
<keyword evidence="10" id="KW-0819">tRNA processing</keyword>
<evidence type="ECO:0000256" key="13">
    <source>
        <dbReference type="ARBA" id="ARBA00049250"/>
    </source>
</evidence>
<evidence type="ECO:0000256" key="3">
    <source>
        <dbReference type="ARBA" id="ARBA00010703"/>
    </source>
</evidence>
<dbReference type="SUPFAM" id="SSF50965">
    <property type="entry name" value="Galactose oxidase, central domain"/>
    <property type="match status" value="2"/>
</dbReference>
<dbReference type="Gene3D" id="2.120.10.80">
    <property type="entry name" value="Kelch-type beta propeller"/>
    <property type="match status" value="1"/>
</dbReference>
<dbReference type="GO" id="GO:0005829">
    <property type="term" value="C:cytosol"/>
    <property type="evidence" value="ECO:0000318"/>
    <property type="project" value="GO_Central"/>
</dbReference>
<dbReference type="AlphaFoldDB" id="A7S1F7"/>
<dbReference type="EMBL" id="DS469564">
    <property type="protein sequence ID" value="EDO42453.1"/>
    <property type="molecule type" value="Genomic_DNA"/>
</dbReference>
<dbReference type="Pfam" id="PF04072">
    <property type="entry name" value="LCM"/>
    <property type="match status" value="1"/>
</dbReference>
<dbReference type="PANTHER" id="PTHR46529:SF1">
    <property type="entry name" value="TRNA WYBUTOSINE-SYNTHESIZING PROTEIN 4"/>
    <property type="match status" value="1"/>
</dbReference>
<dbReference type="STRING" id="45351.A7S1F7"/>
<accession>A7S1F7</accession>
<evidence type="ECO:0000256" key="12">
    <source>
        <dbReference type="ARBA" id="ARBA00030847"/>
    </source>
</evidence>
<dbReference type="Pfam" id="PF24681">
    <property type="entry name" value="Kelch_KLHDC2_KLHL20_DRC7"/>
    <property type="match status" value="1"/>
</dbReference>
<dbReference type="EC" id="2.1.1.290" evidence="5"/>
<keyword evidence="15" id="KW-1185">Reference proteome</keyword>
<dbReference type="InterPro" id="IPR015915">
    <property type="entry name" value="Kelch-typ_b-propeller"/>
</dbReference>
<dbReference type="InterPro" id="IPR011043">
    <property type="entry name" value="Gal_Oxase/kelch_b-propeller"/>
</dbReference>
<keyword evidence="8" id="KW-0808">Transferase</keyword>
<gene>
    <name evidence="14" type="ORF">NEMVEDRAFT_v1g100718</name>
</gene>
<evidence type="ECO:0000313" key="15">
    <source>
        <dbReference type="Proteomes" id="UP000001593"/>
    </source>
</evidence>
<evidence type="ECO:0000313" key="14">
    <source>
        <dbReference type="EMBL" id="EDO42453.1"/>
    </source>
</evidence>
<dbReference type="Gene3D" id="3.40.50.150">
    <property type="entry name" value="Vaccinia Virus protein VP39"/>
    <property type="match status" value="1"/>
</dbReference>
<dbReference type="SUPFAM" id="SSF53335">
    <property type="entry name" value="S-adenosyl-L-methionine-dependent methyltransferases"/>
    <property type="match status" value="1"/>
</dbReference>
<evidence type="ECO:0000256" key="1">
    <source>
        <dbReference type="ARBA" id="ARBA00001806"/>
    </source>
</evidence>
<organism evidence="14 15">
    <name type="scientific">Nematostella vectensis</name>
    <name type="common">Starlet sea anemone</name>
    <dbReference type="NCBI Taxonomy" id="45351"/>
    <lineage>
        <taxon>Eukaryota</taxon>
        <taxon>Metazoa</taxon>
        <taxon>Cnidaria</taxon>
        <taxon>Anthozoa</taxon>
        <taxon>Hexacorallia</taxon>
        <taxon>Actiniaria</taxon>
        <taxon>Edwardsiidae</taxon>
        <taxon>Nematostella</taxon>
    </lineage>
</organism>